<evidence type="ECO:0000259" key="1">
    <source>
        <dbReference type="Pfam" id="PF00156"/>
    </source>
</evidence>
<dbReference type="AlphaFoldDB" id="A0AAE3A963"/>
<keyword evidence="3" id="KW-1185">Reference proteome</keyword>
<dbReference type="Pfam" id="PF00156">
    <property type="entry name" value="Pribosyltran"/>
    <property type="match status" value="1"/>
</dbReference>
<comment type="caution">
    <text evidence="2">The sequence shown here is derived from an EMBL/GenBank/DDBJ whole genome shotgun (WGS) entry which is preliminary data.</text>
</comment>
<evidence type="ECO:0000313" key="2">
    <source>
        <dbReference type="EMBL" id="MCC2126929.1"/>
    </source>
</evidence>
<keyword evidence="2" id="KW-0808">Transferase</keyword>
<gene>
    <name evidence="2" type="ORF">LKD36_12200</name>
</gene>
<dbReference type="InterPro" id="IPR000836">
    <property type="entry name" value="PRTase_dom"/>
</dbReference>
<dbReference type="Proteomes" id="UP001198220">
    <property type="component" value="Unassembled WGS sequence"/>
</dbReference>
<keyword evidence="2" id="KW-0328">Glycosyltransferase</keyword>
<organism evidence="2 3">
    <name type="scientific">Hominiventricola filiformis</name>
    <dbReference type="NCBI Taxonomy" id="2885352"/>
    <lineage>
        <taxon>Bacteria</taxon>
        <taxon>Bacillati</taxon>
        <taxon>Bacillota</taxon>
        <taxon>Clostridia</taxon>
        <taxon>Lachnospirales</taxon>
        <taxon>Lachnospiraceae</taxon>
        <taxon>Hominiventricola</taxon>
    </lineage>
</organism>
<reference evidence="2 3" key="1">
    <citation type="submission" date="2021-10" db="EMBL/GenBank/DDBJ databases">
        <title>Anaerobic single-cell dispensing facilitates the cultivation of human gut bacteria.</title>
        <authorList>
            <person name="Afrizal A."/>
        </authorList>
    </citation>
    <scope>NUCLEOTIDE SEQUENCE [LARGE SCALE GENOMIC DNA]</scope>
    <source>
        <strain evidence="2 3">CLA-AA-H276</strain>
    </source>
</reference>
<dbReference type="EMBL" id="JAJEPS010000012">
    <property type="protein sequence ID" value="MCC2126929.1"/>
    <property type="molecule type" value="Genomic_DNA"/>
</dbReference>
<evidence type="ECO:0000313" key="3">
    <source>
        <dbReference type="Proteomes" id="UP001198220"/>
    </source>
</evidence>
<dbReference type="RefSeq" id="WP_308459740.1">
    <property type="nucleotide sequence ID" value="NZ_JAJEPS010000012.1"/>
</dbReference>
<name>A0AAE3A963_9FIRM</name>
<dbReference type="InterPro" id="IPR029057">
    <property type="entry name" value="PRTase-like"/>
</dbReference>
<dbReference type="CDD" id="cd06223">
    <property type="entry name" value="PRTases_typeI"/>
    <property type="match status" value="1"/>
</dbReference>
<accession>A0AAE3A963</accession>
<dbReference type="Gene3D" id="3.40.50.2020">
    <property type="match status" value="1"/>
</dbReference>
<dbReference type="SUPFAM" id="SSF53271">
    <property type="entry name" value="PRTase-like"/>
    <property type="match status" value="1"/>
</dbReference>
<proteinExistence type="predicted"/>
<protein>
    <submittedName>
        <fullName evidence="2">Orotate phosphoribosyltransferase</fullName>
    </submittedName>
</protein>
<dbReference type="GO" id="GO:0016757">
    <property type="term" value="F:glycosyltransferase activity"/>
    <property type="evidence" value="ECO:0007669"/>
    <property type="project" value="UniProtKB-KW"/>
</dbReference>
<feature type="domain" description="Phosphoribosyltransferase" evidence="1">
    <location>
        <begin position="40"/>
        <end position="161"/>
    </location>
</feature>
<sequence length="213" mass="23478">MEDRMYKVFSPNDSKVAMKVIPGHFVTTHSHITHYVDMTTLRARQNEAEAAARILASKYANNTPVDSIICLNGCEVIGAYLAQELTKSGIMCLNAHHTIYVTSPEQDINGQMIFRDNSKIMVEGKNVLILSTSITTGVTLDKAIDSVEYYGGRVRGIASIFSFISKARGIEVNSIFDAKDLKGYASYDAKVCPMCKAKQKIDAIVNGYGYSKM</sequence>